<dbReference type="AlphaFoldDB" id="A0A9Q3SVM7"/>
<dbReference type="Proteomes" id="UP000752647">
    <property type="component" value="Unassembled WGS sequence"/>
</dbReference>
<dbReference type="PANTHER" id="PTHR37816:SF2">
    <property type="entry name" value="DNA TOPOLOGY MODULATION PROTEIN FLAR-RELATED PROTEIN"/>
    <property type="match status" value="1"/>
</dbReference>
<dbReference type="EMBL" id="JAHBFI010000014">
    <property type="protein sequence ID" value="MBZ5962600.1"/>
    <property type="molecule type" value="Genomic_DNA"/>
</dbReference>
<evidence type="ECO:0000313" key="3">
    <source>
        <dbReference type="Proteomes" id="UP000199271"/>
    </source>
</evidence>
<gene>
    <name evidence="1" type="ORF">C122C_1649</name>
    <name evidence="2" type="ORF">KIJ12_05500</name>
</gene>
<dbReference type="SUPFAM" id="SSF52540">
    <property type="entry name" value="P-loop containing nucleoside triphosphate hydrolases"/>
    <property type="match status" value="1"/>
</dbReference>
<evidence type="ECO:0000313" key="1">
    <source>
        <dbReference type="EMBL" id="CUW17597.1"/>
    </source>
</evidence>
<dbReference type="InterPro" id="IPR052922">
    <property type="entry name" value="Cytidylate_Kinase-2"/>
</dbReference>
<reference evidence="1 3" key="1">
    <citation type="submission" date="2015-12" db="EMBL/GenBank/DDBJ databases">
        <authorList>
            <person name="Andreevskaya M."/>
        </authorList>
    </citation>
    <scope>NUCLEOTIDE SEQUENCE [LARGE SCALE GENOMIC DNA]</scope>
    <source>
        <strain evidence="1 3">C122c</strain>
    </source>
</reference>
<dbReference type="RefSeq" id="WP_089997753.1">
    <property type="nucleotide sequence ID" value="NZ_CBCPIF010000001.1"/>
</dbReference>
<dbReference type="Gene3D" id="3.40.50.300">
    <property type="entry name" value="P-loop containing nucleotide triphosphate hydrolases"/>
    <property type="match status" value="1"/>
</dbReference>
<protein>
    <submittedName>
        <fullName evidence="1 2">DNA topology modulation protein FlaR</fullName>
    </submittedName>
</protein>
<sequence>MKIRIIGPVGSGKTTFAHKIARIKPYPMTSLDDLNWVRQATGDRHRTPSERHALLQVIIQQNDWIIEGAQFREGQDCFALADVIYVLDLPYYKNVYYILKRWFNNRLHGGPKQYRNLWLFLKWQNKWRTNNRDDVYRLLKPYHKKVIIIRKNKV</sequence>
<accession>A0A9Q3SVM7</accession>
<dbReference type="EMBL" id="FBSY01000017">
    <property type="protein sequence ID" value="CUW17597.1"/>
    <property type="molecule type" value="Genomic_DNA"/>
</dbReference>
<keyword evidence="3" id="KW-1185">Reference proteome</keyword>
<dbReference type="InterPro" id="IPR027417">
    <property type="entry name" value="P-loop_NTPase"/>
</dbReference>
<evidence type="ECO:0000313" key="2">
    <source>
        <dbReference type="EMBL" id="MBZ5962600.1"/>
    </source>
</evidence>
<dbReference type="PANTHER" id="PTHR37816">
    <property type="entry name" value="YALI0E33011P"/>
    <property type="match status" value="1"/>
</dbReference>
<reference evidence="2" key="2">
    <citation type="submission" date="2021-05" db="EMBL/GenBank/DDBJ databases">
        <title>Pangenome of Leuconostoc gelidum warrants species status for Leuconostoc gelidum subsp. gasicomitatum.</title>
        <authorList>
            <person name="Johansson P."/>
            <person name="Sade E."/>
            <person name="Hultman J."/>
            <person name="Auvinen P."/>
            <person name="Bjorkroth J."/>
        </authorList>
    </citation>
    <scope>NUCLEOTIDE SEQUENCE</scope>
    <source>
        <strain evidence="2">A.21.4</strain>
    </source>
</reference>
<organism evidence="2 4">
    <name type="scientific">Leuconostoc gasicomitatum</name>
    <dbReference type="NCBI Taxonomy" id="115778"/>
    <lineage>
        <taxon>Bacteria</taxon>
        <taxon>Bacillati</taxon>
        <taxon>Bacillota</taxon>
        <taxon>Bacilli</taxon>
        <taxon>Lactobacillales</taxon>
        <taxon>Lactobacillaceae</taxon>
        <taxon>Leuconostoc</taxon>
        <taxon>Leuconostoc gelidum group</taxon>
    </lineage>
</organism>
<proteinExistence type="predicted"/>
<evidence type="ECO:0000313" key="4">
    <source>
        <dbReference type="Proteomes" id="UP000752647"/>
    </source>
</evidence>
<dbReference type="Proteomes" id="UP000199271">
    <property type="component" value="Unassembled WGS sequence"/>
</dbReference>
<comment type="caution">
    <text evidence="2">The sequence shown here is derived from an EMBL/GenBank/DDBJ whole genome shotgun (WGS) entry which is preliminary data.</text>
</comment>
<name>A0A9Q3SVM7_9LACO</name>